<proteinExistence type="predicted"/>
<protein>
    <submittedName>
        <fullName evidence="1">Uncharacterized protein</fullName>
    </submittedName>
</protein>
<dbReference type="EMBL" id="CAJRAF010000002">
    <property type="protein sequence ID" value="CAG4997430.1"/>
    <property type="molecule type" value="Genomic_DNA"/>
</dbReference>
<organism evidence="1 2">
    <name type="scientific">Dyadobacter helix</name>
    <dbReference type="NCBI Taxonomy" id="2822344"/>
    <lineage>
        <taxon>Bacteria</taxon>
        <taxon>Pseudomonadati</taxon>
        <taxon>Bacteroidota</taxon>
        <taxon>Cytophagia</taxon>
        <taxon>Cytophagales</taxon>
        <taxon>Spirosomataceae</taxon>
        <taxon>Dyadobacter</taxon>
    </lineage>
</organism>
<dbReference type="AlphaFoldDB" id="A0A916NBD4"/>
<name>A0A916NBD4_9BACT</name>
<dbReference type="Proteomes" id="UP000680038">
    <property type="component" value="Unassembled WGS sequence"/>
</dbReference>
<evidence type="ECO:0000313" key="1">
    <source>
        <dbReference type="EMBL" id="CAG4997430.1"/>
    </source>
</evidence>
<accession>A0A916NBD4</accession>
<comment type="caution">
    <text evidence="1">The sequence shown here is derived from an EMBL/GenBank/DDBJ whole genome shotgun (WGS) entry which is preliminary data.</text>
</comment>
<sequence length="301" mass="34298">MELRKDNGWNDFAGEVKSWLHETTGYFIALEGGAQDVFPILTIAREEGRVIMEIKLIMLENWQKFPGALLEWQYYLERQTELRQAGVHSVMLWEDIWTSRKLIVKSRLLVLLGLSDKIPGRLTVPRRISKAAAAAFLEVNHLQGATLSKYQFGIFLPQRYFRVLPVDFKVDTTEEECLVAVATFSHARIFYKNGEPHRSVELIRFASLLNLTVAGGLGKLISAFVKDVAPDDIMTYADLDWSDGHNYTKMGFQFVSDKDPMRIKLDLPSLKRTGARPGAETGQPFIWIMNAGSRKFVKTIR</sequence>
<keyword evidence="2" id="KW-1185">Reference proteome</keyword>
<reference evidence="1" key="1">
    <citation type="submission" date="2021-04" db="EMBL/GenBank/DDBJ databases">
        <authorList>
            <person name="Rodrigo-Torres L."/>
            <person name="Arahal R. D."/>
            <person name="Lucena T."/>
        </authorList>
    </citation>
    <scope>NUCLEOTIDE SEQUENCE</scope>
    <source>
        <strain evidence="1">CECT 9275</strain>
    </source>
</reference>
<evidence type="ECO:0000313" key="2">
    <source>
        <dbReference type="Proteomes" id="UP000680038"/>
    </source>
</evidence>
<dbReference type="RefSeq" id="WP_215238477.1">
    <property type="nucleotide sequence ID" value="NZ_CAJRAF010000002.1"/>
</dbReference>
<gene>
    <name evidence="1" type="ORF">DYBT9275_01773</name>
</gene>